<keyword evidence="2" id="KW-1185">Reference proteome</keyword>
<gene>
    <name evidence="1" type="ORF">AWZ03_015238</name>
</gene>
<proteinExistence type="predicted"/>
<comment type="caution">
    <text evidence="1">The sequence shown here is derived from an EMBL/GenBank/DDBJ whole genome shotgun (WGS) entry which is preliminary data.</text>
</comment>
<dbReference type="Proteomes" id="UP000295192">
    <property type="component" value="Unassembled WGS sequence"/>
</dbReference>
<dbReference type="EMBL" id="LSRL02004801">
    <property type="protein sequence ID" value="TDG38340.1"/>
    <property type="molecule type" value="Genomic_DNA"/>
</dbReference>
<name>A0A484AR36_DRONA</name>
<sequence>CRISYDKYATNFKYVASWRITLRVGSRSSRRAVVRRSVFFLSTRTQTGDHRNLAMAYNARNQIVPSRQATVRHESPSQ</sequence>
<feature type="non-terminal residue" evidence="1">
    <location>
        <position position="1"/>
    </location>
</feature>
<organism evidence="1 2">
    <name type="scientific">Drosophila navojoa</name>
    <name type="common">Fruit fly</name>
    <dbReference type="NCBI Taxonomy" id="7232"/>
    <lineage>
        <taxon>Eukaryota</taxon>
        <taxon>Metazoa</taxon>
        <taxon>Ecdysozoa</taxon>
        <taxon>Arthropoda</taxon>
        <taxon>Hexapoda</taxon>
        <taxon>Insecta</taxon>
        <taxon>Pterygota</taxon>
        <taxon>Neoptera</taxon>
        <taxon>Endopterygota</taxon>
        <taxon>Diptera</taxon>
        <taxon>Brachycera</taxon>
        <taxon>Muscomorpha</taxon>
        <taxon>Ephydroidea</taxon>
        <taxon>Drosophilidae</taxon>
        <taxon>Drosophila</taxon>
    </lineage>
</organism>
<evidence type="ECO:0000313" key="1">
    <source>
        <dbReference type="EMBL" id="TDG38340.1"/>
    </source>
</evidence>
<dbReference type="AlphaFoldDB" id="A0A484AR36"/>
<accession>A0A484AR36</accession>
<protein>
    <submittedName>
        <fullName evidence="1">Uncharacterized protein</fullName>
    </submittedName>
</protein>
<reference evidence="1 2" key="1">
    <citation type="journal article" date="2019" name="J. Hered.">
        <title>An Improved Genome Assembly for Drosophila navojoa, the Basal Species in the mojavensis Cluster.</title>
        <authorList>
            <person name="Vanderlinde T."/>
            <person name="Dupim E.G."/>
            <person name="Nazario-Yepiz N.O."/>
            <person name="Carvalho A.B."/>
        </authorList>
    </citation>
    <scope>NUCLEOTIDE SEQUENCE [LARGE SCALE GENOMIC DNA]</scope>
    <source>
        <strain evidence="1">Navoj_Jal97</strain>
        <tissue evidence="1">Whole organism</tissue>
    </source>
</reference>
<evidence type="ECO:0000313" key="2">
    <source>
        <dbReference type="Proteomes" id="UP000295192"/>
    </source>
</evidence>